<protein>
    <submittedName>
        <fullName evidence="1">Uncharacterized protein</fullName>
    </submittedName>
</protein>
<accession>A0A6J5R7S1</accession>
<organism evidence="1">
    <name type="scientific">uncultured Caudovirales phage</name>
    <dbReference type="NCBI Taxonomy" id="2100421"/>
    <lineage>
        <taxon>Viruses</taxon>
        <taxon>Duplodnaviria</taxon>
        <taxon>Heunggongvirae</taxon>
        <taxon>Uroviricota</taxon>
        <taxon>Caudoviricetes</taxon>
        <taxon>Peduoviridae</taxon>
        <taxon>Maltschvirus</taxon>
        <taxon>Maltschvirus maltsch</taxon>
    </lineage>
</organism>
<gene>
    <name evidence="1" type="ORF">UFOVP1229_177</name>
</gene>
<proteinExistence type="predicted"/>
<name>A0A6J5R7S1_9CAUD</name>
<sequence>MANQAQVIAALYAKETVAATDTAPSYDQPADIPNYPTQYTASLFPGLTIWAQTVTLTAGALTLDLTALARAGASTVNLTGKRILAVKAVALSTNTSLVTIKPGASNPYSALGLGISLGMSAVATERPDEALLHIPSGTAVDATHKNLDFASVDTDASVAIIIIART</sequence>
<reference evidence="1" key="1">
    <citation type="submission" date="2020-05" db="EMBL/GenBank/DDBJ databases">
        <authorList>
            <person name="Chiriac C."/>
            <person name="Salcher M."/>
            <person name="Ghai R."/>
            <person name="Kavagutti S V."/>
        </authorList>
    </citation>
    <scope>NUCLEOTIDE SEQUENCE</scope>
</reference>
<evidence type="ECO:0000313" key="1">
    <source>
        <dbReference type="EMBL" id="CAB4191862.1"/>
    </source>
</evidence>
<dbReference type="EMBL" id="LR797178">
    <property type="protein sequence ID" value="CAB4191862.1"/>
    <property type="molecule type" value="Genomic_DNA"/>
</dbReference>